<accession>A0ABW1V6Q2</accession>
<dbReference type="SMART" id="SM00382">
    <property type="entry name" value="AAA"/>
    <property type="match status" value="1"/>
</dbReference>
<keyword evidence="6" id="KW-1185">Reference proteome</keyword>
<keyword evidence="2" id="KW-0547">Nucleotide-binding</keyword>
<dbReference type="PANTHER" id="PTHR42711:SF16">
    <property type="entry name" value="ABC TRANSPORTER ATP-BINDING PROTEIN"/>
    <property type="match status" value="1"/>
</dbReference>
<reference evidence="6" key="1">
    <citation type="journal article" date="2019" name="Int. J. Syst. Evol. Microbiol.">
        <title>The Global Catalogue of Microorganisms (GCM) 10K type strain sequencing project: providing services to taxonomists for standard genome sequencing and annotation.</title>
        <authorList>
            <consortium name="The Broad Institute Genomics Platform"/>
            <consortium name="The Broad Institute Genome Sequencing Center for Infectious Disease"/>
            <person name="Wu L."/>
            <person name="Ma J."/>
        </authorList>
    </citation>
    <scope>NUCLEOTIDE SEQUENCE [LARGE SCALE GENOMIC DNA]</scope>
    <source>
        <strain evidence="6">PCU 280</strain>
    </source>
</reference>
<gene>
    <name evidence="5" type="ORF">ACFP56_12370</name>
</gene>
<organism evidence="5 6">
    <name type="scientific">Paenibacillus septentrionalis</name>
    <dbReference type="NCBI Taxonomy" id="429342"/>
    <lineage>
        <taxon>Bacteria</taxon>
        <taxon>Bacillati</taxon>
        <taxon>Bacillota</taxon>
        <taxon>Bacilli</taxon>
        <taxon>Bacillales</taxon>
        <taxon>Paenibacillaceae</taxon>
        <taxon>Paenibacillus</taxon>
    </lineage>
</organism>
<comment type="caution">
    <text evidence="5">The sequence shown here is derived from an EMBL/GenBank/DDBJ whole genome shotgun (WGS) entry which is preliminary data.</text>
</comment>
<evidence type="ECO:0000313" key="5">
    <source>
        <dbReference type="EMBL" id="MFC6333415.1"/>
    </source>
</evidence>
<protein>
    <submittedName>
        <fullName evidence="5">ATP-binding cassette domain-containing protein</fullName>
    </submittedName>
</protein>
<dbReference type="InterPro" id="IPR017871">
    <property type="entry name" value="ABC_transporter-like_CS"/>
</dbReference>
<dbReference type="PROSITE" id="PS50893">
    <property type="entry name" value="ABC_TRANSPORTER_2"/>
    <property type="match status" value="1"/>
</dbReference>
<dbReference type="PROSITE" id="PS00211">
    <property type="entry name" value="ABC_TRANSPORTER_1"/>
    <property type="match status" value="1"/>
</dbReference>
<dbReference type="Proteomes" id="UP001596233">
    <property type="component" value="Unassembled WGS sequence"/>
</dbReference>
<dbReference type="PANTHER" id="PTHR42711">
    <property type="entry name" value="ABC TRANSPORTER ATP-BINDING PROTEIN"/>
    <property type="match status" value="1"/>
</dbReference>
<keyword evidence="1" id="KW-0813">Transport</keyword>
<dbReference type="EMBL" id="JBHSTE010000004">
    <property type="protein sequence ID" value="MFC6333415.1"/>
    <property type="molecule type" value="Genomic_DNA"/>
</dbReference>
<name>A0ABW1V6Q2_9BACL</name>
<dbReference type="SUPFAM" id="SSF52540">
    <property type="entry name" value="P-loop containing nucleoside triphosphate hydrolases"/>
    <property type="match status" value="1"/>
</dbReference>
<dbReference type="InterPro" id="IPR050763">
    <property type="entry name" value="ABC_transporter_ATP-binding"/>
</dbReference>
<feature type="domain" description="ABC transporter" evidence="4">
    <location>
        <begin position="4"/>
        <end position="227"/>
    </location>
</feature>
<keyword evidence="3 5" id="KW-0067">ATP-binding</keyword>
<dbReference type="RefSeq" id="WP_379234872.1">
    <property type="nucleotide sequence ID" value="NZ_JBHSTE010000004.1"/>
</dbReference>
<evidence type="ECO:0000256" key="2">
    <source>
        <dbReference type="ARBA" id="ARBA00022741"/>
    </source>
</evidence>
<dbReference type="Pfam" id="PF00005">
    <property type="entry name" value="ABC_tran"/>
    <property type="match status" value="1"/>
</dbReference>
<dbReference type="InterPro" id="IPR003439">
    <property type="entry name" value="ABC_transporter-like_ATP-bd"/>
</dbReference>
<evidence type="ECO:0000313" key="6">
    <source>
        <dbReference type="Proteomes" id="UP001596233"/>
    </source>
</evidence>
<dbReference type="CDD" id="cd03230">
    <property type="entry name" value="ABC_DR_subfamily_A"/>
    <property type="match status" value="1"/>
</dbReference>
<dbReference type="GO" id="GO:0005524">
    <property type="term" value="F:ATP binding"/>
    <property type="evidence" value="ECO:0007669"/>
    <property type="project" value="UniProtKB-KW"/>
</dbReference>
<evidence type="ECO:0000256" key="3">
    <source>
        <dbReference type="ARBA" id="ARBA00022840"/>
    </source>
</evidence>
<dbReference type="Gene3D" id="3.40.50.300">
    <property type="entry name" value="P-loop containing nucleotide triphosphate hydrolases"/>
    <property type="match status" value="1"/>
</dbReference>
<sequence length="305" mass="33655">MTLLRVEALTKKYGSKTSVDQLSFSLEPNTATALIGPNGAGKTTTMSMITGLLTPTSGSVQLNGSGDIRKHIGFLPQYPTFYSWLTAIEYVEMAAGLSGIPAREARKRSEKILEYVGLGKDMKRQTSTFSGGMKQRLGIAQAIIHEPKLLLLDEPVSALDPLGRAEIMELLKELQQQTTILYSTHILHDAEKMTDQVLFMKEGKLVEQGTLLEVQQRYADPQYMIVFASEQEAESFVELHGAQGKRDGSRVTMPITEELPTLNTLMSLLSKTSFDILKVERESASLDQIFKKVAGAHEFAADIAR</sequence>
<dbReference type="InterPro" id="IPR003593">
    <property type="entry name" value="AAA+_ATPase"/>
</dbReference>
<proteinExistence type="predicted"/>
<evidence type="ECO:0000259" key="4">
    <source>
        <dbReference type="PROSITE" id="PS50893"/>
    </source>
</evidence>
<dbReference type="InterPro" id="IPR027417">
    <property type="entry name" value="P-loop_NTPase"/>
</dbReference>
<evidence type="ECO:0000256" key="1">
    <source>
        <dbReference type="ARBA" id="ARBA00022448"/>
    </source>
</evidence>